<comment type="caution">
    <text evidence="2">The sequence shown here is derived from an EMBL/GenBank/DDBJ whole genome shotgun (WGS) entry which is preliminary data.</text>
</comment>
<dbReference type="Proteomes" id="UP000215223">
    <property type="component" value="Unassembled WGS sequence"/>
</dbReference>
<reference evidence="2 3" key="1">
    <citation type="submission" date="2017-07" db="EMBL/GenBank/DDBJ databases">
        <title>Amycolatopsis thailandensis Genome sequencing and assembly.</title>
        <authorList>
            <person name="Kaur N."/>
            <person name="Mayilraj S."/>
        </authorList>
    </citation>
    <scope>NUCLEOTIDE SEQUENCE [LARGE SCALE GENOMIC DNA]</scope>
    <source>
        <strain evidence="2 3">JCM 16380</strain>
    </source>
</reference>
<proteinExistence type="predicted"/>
<name>A0A229RVC6_9PSEU</name>
<dbReference type="EMBL" id="NMQT01000099">
    <property type="protein sequence ID" value="OXM50628.1"/>
    <property type="molecule type" value="Genomic_DNA"/>
</dbReference>
<dbReference type="AlphaFoldDB" id="A0A229RVC6"/>
<dbReference type="InterPro" id="IPR041657">
    <property type="entry name" value="HTH_17"/>
</dbReference>
<evidence type="ECO:0000313" key="3">
    <source>
        <dbReference type="Proteomes" id="UP000215223"/>
    </source>
</evidence>
<keyword evidence="3" id="KW-1185">Reference proteome</keyword>
<dbReference type="Pfam" id="PF12728">
    <property type="entry name" value="HTH_17"/>
    <property type="match status" value="1"/>
</dbReference>
<evidence type="ECO:0000313" key="2">
    <source>
        <dbReference type="EMBL" id="OXM50628.1"/>
    </source>
</evidence>
<protein>
    <submittedName>
        <fullName evidence="2">Helix-turn-helix domain-containing protein</fullName>
    </submittedName>
</protein>
<feature type="domain" description="Helix-turn-helix" evidence="1">
    <location>
        <begin position="9"/>
        <end position="53"/>
    </location>
</feature>
<sequence length="70" mass="7397">MNSQMTLHTIQQAAWILGVPRSAASRAIRTGQLRAIRSRSGLRVSSTELARLLGTTKQDGGAACTPMTSG</sequence>
<evidence type="ECO:0000259" key="1">
    <source>
        <dbReference type="Pfam" id="PF12728"/>
    </source>
</evidence>
<dbReference type="OrthoDB" id="3699088at2"/>
<gene>
    <name evidence="2" type="ORF">CFP71_27160</name>
</gene>
<accession>A0A229RVC6</accession>
<organism evidence="2 3">
    <name type="scientific">Amycolatopsis thailandensis</name>
    <dbReference type="NCBI Taxonomy" id="589330"/>
    <lineage>
        <taxon>Bacteria</taxon>
        <taxon>Bacillati</taxon>
        <taxon>Actinomycetota</taxon>
        <taxon>Actinomycetes</taxon>
        <taxon>Pseudonocardiales</taxon>
        <taxon>Pseudonocardiaceae</taxon>
        <taxon>Amycolatopsis</taxon>
    </lineage>
</organism>